<dbReference type="Gene3D" id="3.40.50.720">
    <property type="entry name" value="NAD(P)-binding Rossmann-like Domain"/>
    <property type="match status" value="1"/>
</dbReference>
<comment type="caution">
    <text evidence="7">The sequence shown here is derived from an EMBL/GenBank/DDBJ whole genome shotgun (WGS) entry which is preliminary data.</text>
</comment>
<reference evidence="7 8" key="1">
    <citation type="submission" date="2024-03" db="EMBL/GenBank/DDBJ databases">
        <title>The genome assembly and annotation of the cricket Gryllus longicercus Weissman &amp; Gray.</title>
        <authorList>
            <person name="Szrajer S."/>
            <person name="Gray D."/>
            <person name="Ylla G."/>
        </authorList>
    </citation>
    <scope>NUCLEOTIDE SEQUENCE [LARGE SCALE GENOMIC DNA]</scope>
    <source>
        <strain evidence="7">DAG 2021-001</strain>
        <tissue evidence="7">Whole body minus gut</tissue>
    </source>
</reference>
<dbReference type="Pfam" id="PF08240">
    <property type="entry name" value="ADH_N"/>
    <property type="match status" value="1"/>
</dbReference>
<dbReference type="FunFam" id="3.40.50.720:FF:000147">
    <property type="entry name" value="Reticulon-4-interacting protein 1 homolog, mitochondrial"/>
    <property type="match status" value="1"/>
</dbReference>
<dbReference type="InterPro" id="IPR036291">
    <property type="entry name" value="NAD(P)-bd_dom_sf"/>
</dbReference>
<evidence type="ECO:0000259" key="6">
    <source>
        <dbReference type="SMART" id="SM00829"/>
    </source>
</evidence>
<dbReference type="SUPFAM" id="SSF50129">
    <property type="entry name" value="GroES-like"/>
    <property type="match status" value="1"/>
</dbReference>
<keyword evidence="8" id="KW-1185">Reference proteome</keyword>
<keyword evidence="3" id="KW-0809">Transit peptide</keyword>
<protein>
    <recommendedName>
        <fullName evidence="6">Enoyl reductase (ER) domain-containing protein</fullName>
    </recommendedName>
</protein>
<name>A0AAN9VT60_9ORTH</name>
<evidence type="ECO:0000256" key="2">
    <source>
        <dbReference type="ARBA" id="ARBA00010371"/>
    </source>
</evidence>
<evidence type="ECO:0000256" key="5">
    <source>
        <dbReference type="ARBA" id="ARBA00023128"/>
    </source>
</evidence>
<gene>
    <name evidence="7" type="ORF">R5R35_008315</name>
</gene>
<comment type="subcellular location">
    <subcellularLocation>
        <location evidence="1">Mitochondrion</location>
    </subcellularLocation>
</comment>
<dbReference type="CDD" id="cd08248">
    <property type="entry name" value="RTN4I1"/>
    <property type="match status" value="1"/>
</dbReference>
<evidence type="ECO:0000313" key="7">
    <source>
        <dbReference type="EMBL" id="KAK7869783.1"/>
    </source>
</evidence>
<evidence type="ECO:0000256" key="3">
    <source>
        <dbReference type="ARBA" id="ARBA00022946"/>
    </source>
</evidence>
<dbReference type="Gene3D" id="3.90.180.10">
    <property type="entry name" value="Medium-chain alcohol dehydrogenases, catalytic domain"/>
    <property type="match status" value="1"/>
</dbReference>
<keyword evidence="5" id="KW-0496">Mitochondrion</keyword>
<accession>A0AAN9VT60</accession>
<dbReference type="InterPro" id="IPR013154">
    <property type="entry name" value="ADH-like_N"/>
</dbReference>
<dbReference type="GO" id="GO:0016491">
    <property type="term" value="F:oxidoreductase activity"/>
    <property type="evidence" value="ECO:0007669"/>
    <property type="project" value="UniProtKB-KW"/>
</dbReference>
<sequence>MSSMALSCFLKFKPFKIPSLSANNVFSFGIQSLSMPPDPQKQFDSKMCAWQIHSYGDLGELRMSDCVRVPKLLSPDDILIEVFAASVNPIDIAMMGGYGSSLLNAIRRAKNCEFSGIEFPLSLGRDFSGIVVAKGYQVSGINVGDEVWGVVPPHSQGSHAGKVLVNKSLVQLKPKILTRIEAGSMPYTAMTAWSSLKITGDLMLTSAKTKKVLVLGSSGGVGTMAVQLLKIWGAQVIATCRTDATSLIESLGADGVIDYTHPDAWKMIKELGKYDIILDAAGLGSEKGTEYAQYLKDLEFSKYITLKSPLLHNVDQYGFVGGMIKNLVDIIVPNIKTNTISTGSTVRWGFFIPLAEALHEISHLAEDGRLTPCVEKIYGFNDVPAAFERVMCGHLRGKIVIDVQNKLVSTKKD</sequence>
<organism evidence="7 8">
    <name type="scientific">Gryllus longicercus</name>
    <dbReference type="NCBI Taxonomy" id="2509291"/>
    <lineage>
        <taxon>Eukaryota</taxon>
        <taxon>Metazoa</taxon>
        <taxon>Ecdysozoa</taxon>
        <taxon>Arthropoda</taxon>
        <taxon>Hexapoda</taxon>
        <taxon>Insecta</taxon>
        <taxon>Pterygota</taxon>
        <taxon>Neoptera</taxon>
        <taxon>Polyneoptera</taxon>
        <taxon>Orthoptera</taxon>
        <taxon>Ensifera</taxon>
        <taxon>Gryllidea</taxon>
        <taxon>Grylloidea</taxon>
        <taxon>Gryllidae</taxon>
        <taxon>Gryllinae</taxon>
        <taxon>Gryllus</taxon>
    </lineage>
</organism>
<comment type="similarity">
    <text evidence="2">Belongs to the zinc-containing alcohol dehydrogenase family. Quinone oxidoreductase subfamily.</text>
</comment>
<dbReference type="SUPFAM" id="SSF51735">
    <property type="entry name" value="NAD(P)-binding Rossmann-fold domains"/>
    <property type="match status" value="1"/>
</dbReference>
<dbReference type="GO" id="GO:0005739">
    <property type="term" value="C:mitochondrion"/>
    <property type="evidence" value="ECO:0007669"/>
    <property type="project" value="UniProtKB-SubCell"/>
</dbReference>
<dbReference type="InterPro" id="IPR011032">
    <property type="entry name" value="GroES-like_sf"/>
</dbReference>
<dbReference type="Proteomes" id="UP001378592">
    <property type="component" value="Unassembled WGS sequence"/>
</dbReference>
<feature type="domain" description="Enoyl reductase (ER)" evidence="6">
    <location>
        <begin position="56"/>
        <end position="401"/>
    </location>
</feature>
<keyword evidence="4" id="KW-0560">Oxidoreductase</keyword>
<dbReference type="Pfam" id="PF13602">
    <property type="entry name" value="ADH_zinc_N_2"/>
    <property type="match status" value="1"/>
</dbReference>
<dbReference type="AlphaFoldDB" id="A0AAN9VT60"/>
<evidence type="ECO:0000313" key="8">
    <source>
        <dbReference type="Proteomes" id="UP001378592"/>
    </source>
</evidence>
<dbReference type="InterPro" id="IPR037397">
    <property type="entry name" value="RTN4IP1"/>
</dbReference>
<dbReference type="InterPro" id="IPR050700">
    <property type="entry name" value="YIM1/Zinc_Alcohol_DH_Fams"/>
</dbReference>
<evidence type="ECO:0000256" key="4">
    <source>
        <dbReference type="ARBA" id="ARBA00023002"/>
    </source>
</evidence>
<dbReference type="PANTHER" id="PTHR11695:SF294">
    <property type="entry name" value="RETICULON-4-INTERACTING PROTEIN 1, MITOCHONDRIAL"/>
    <property type="match status" value="1"/>
</dbReference>
<dbReference type="InterPro" id="IPR020843">
    <property type="entry name" value="ER"/>
</dbReference>
<proteinExistence type="inferred from homology"/>
<evidence type="ECO:0000256" key="1">
    <source>
        <dbReference type="ARBA" id="ARBA00004173"/>
    </source>
</evidence>
<dbReference type="PANTHER" id="PTHR11695">
    <property type="entry name" value="ALCOHOL DEHYDROGENASE RELATED"/>
    <property type="match status" value="1"/>
</dbReference>
<dbReference type="EMBL" id="JAZDUA010000069">
    <property type="protein sequence ID" value="KAK7869783.1"/>
    <property type="molecule type" value="Genomic_DNA"/>
</dbReference>
<dbReference type="SMART" id="SM00829">
    <property type="entry name" value="PKS_ER"/>
    <property type="match status" value="1"/>
</dbReference>